<comment type="cofactor">
    <cofactor evidence="13">
        <name>Mg(2+)</name>
        <dbReference type="ChEBI" id="CHEBI:18420"/>
    </cofactor>
    <cofactor evidence="13">
        <name>Mn(2+)</name>
        <dbReference type="ChEBI" id="CHEBI:29035"/>
    </cofactor>
    <text evidence="13">Mg(2+) or Mn(2+) required for ssDNA cleavage activity.</text>
</comment>
<keyword evidence="9 13" id="KW-0408">Iron</keyword>
<dbReference type="Gene3D" id="3.90.320.10">
    <property type="match status" value="1"/>
</dbReference>
<keyword evidence="6 13" id="KW-0479">Metal-binding</keyword>
<evidence type="ECO:0000256" key="14">
    <source>
        <dbReference type="SAM" id="Coils"/>
    </source>
</evidence>
<evidence type="ECO:0000256" key="12">
    <source>
        <dbReference type="ARBA" id="ARBA00023211"/>
    </source>
</evidence>
<evidence type="ECO:0000313" key="17">
    <source>
        <dbReference type="Proteomes" id="UP000783037"/>
    </source>
</evidence>
<comment type="similarity">
    <text evidence="2 13">Belongs to the CRISPR-associated exonuclease Cas4 family.</text>
</comment>
<dbReference type="EMBL" id="SUTK01000020">
    <property type="protein sequence ID" value="MBE6501877.1"/>
    <property type="molecule type" value="Genomic_DNA"/>
</dbReference>
<keyword evidence="14" id="KW-0175">Coiled coil</keyword>
<keyword evidence="10 13" id="KW-0411">Iron-sulfur</keyword>
<evidence type="ECO:0000256" key="11">
    <source>
        <dbReference type="ARBA" id="ARBA00023118"/>
    </source>
</evidence>
<name>A0A8T3VD50_9EURY</name>
<dbReference type="GO" id="GO:0004527">
    <property type="term" value="F:exonuclease activity"/>
    <property type="evidence" value="ECO:0007669"/>
    <property type="project" value="UniProtKB-KW"/>
</dbReference>
<evidence type="ECO:0000259" key="15">
    <source>
        <dbReference type="Pfam" id="PF01930"/>
    </source>
</evidence>
<evidence type="ECO:0000256" key="6">
    <source>
        <dbReference type="ARBA" id="ARBA00022723"/>
    </source>
</evidence>
<comment type="cofactor">
    <cofactor evidence="1">
        <name>[4Fe-4S] cluster</name>
        <dbReference type="ChEBI" id="CHEBI:49883"/>
    </cofactor>
</comment>
<keyword evidence="8 13" id="KW-0269">Exonuclease</keyword>
<comment type="function">
    <text evidence="13">CRISPR (clustered regularly interspaced short palindromic repeat) is an adaptive immune system that provides protection against mobile genetic elements (viruses, transposable elements and conjugative plasmids). CRISPR clusters contain sequences complementary to antecedent mobile elements and target invading nucleic acids. CRISPR clusters are transcribed and processed into CRISPR RNA (crRNA).</text>
</comment>
<dbReference type="PANTHER" id="PTHR36531">
    <property type="entry name" value="CRISPR-ASSOCIATED EXONUCLEASE CAS4"/>
    <property type="match status" value="1"/>
</dbReference>
<comment type="caution">
    <text evidence="16">The sequence shown here is derived from an EMBL/GenBank/DDBJ whole genome shotgun (WGS) entry which is preliminary data.</text>
</comment>
<accession>A0A8T3VD50</accession>
<feature type="domain" description="DUF83" evidence="15">
    <location>
        <begin position="185"/>
        <end position="262"/>
    </location>
</feature>
<dbReference type="GO" id="GO:0051607">
    <property type="term" value="P:defense response to virus"/>
    <property type="evidence" value="ECO:0007669"/>
    <property type="project" value="UniProtKB-KW"/>
</dbReference>
<evidence type="ECO:0000256" key="13">
    <source>
        <dbReference type="RuleBase" id="RU365022"/>
    </source>
</evidence>
<keyword evidence="7 13" id="KW-0378">Hydrolase</keyword>
<dbReference type="InterPro" id="IPR051827">
    <property type="entry name" value="Cas4_exonuclease"/>
</dbReference>
<dbReference type="Proteomes" id="UP000783037">
    <property type="component" value="Unassembled WGS sequence"/>
</dbReference>
<evidence type="ECO:0000256" key="4">
    <source>
        <dbReference type="ARBA" id="ARBA00020049"/>
    </source>
</evidence>
<reference evidence="16" key="1">
    <citation type="submission" date="2019-04" db="EMBL/GenBank/DDBJ databases">
        <title>Evolution of Biomass-Degrading Anaerobic Consortia Revealed by Metagenomics.</title>
        <authorList>
            <person name="Peng X."/>
        </authorList>
    </citation>
    <scope>NUCLEOTIDE SEQUENCE</scope>
    <source>
        <strain evidence="16">SIG18</strain>
    </source>
</reference>
<feature type="coiled-coil region" evidence="14">
    <location>
        <begin position="23"/>
        <end position="57"/>
    </location>
</feature>
<evidence type="ECO:0000313" key="16">
    <source>
        <dbReference type="EMBL" id="MBE6501877.1"/>
    </source>
</evidence>
<dbReference type="GO" id="GO:0051536">
    <property type="term" value="F:iron-sulfur cluster binding"/>
    <property type="evidence" value="ECO:0007669"/>
    <property type="project" value="UniProtKB-KW"/>
</dbReference>
<evidence type="ECO:0000256" key="2">
    <source>
        <dbReference type="ARBA" id="ARBA00009189"/>
    </source>
</evidence>
<evidence type="ECO:0000256" key="1">
    <source>
        <dbReference type="ARBA" id="ARBA00001966"/>
    </source>
</evidence>
<dbReference type="InterPro" id="IPR011604">
    <property type="entry name" value="PDDEXK-like_dom_sf"/>
</dbReference>
<dbReference type="AlphaFoldDB" id="A0A8T3VD50"/>
<evidence type="ECO:0000256" key="5">
    <source>
        <dbReference type="ARBA" id="ARBA00022722"/>
    </source>
</evidence>
<dbReference type="InterPro" id="IPR022765">
    <property type="entry name" value="Dna2/Cas4_DUF83"/>
</dbReference>
<dbReference type="PANTHER" id="PTHR36531:SF6">
    <property type="entry name" value="DNA REPLICATION ATP-DEPENDENT HELICASE_NUCLEASE DNA2"/>
    <property type="match status" value="1"/>
</dbReference>
<evidence type="ECO:0000256" key="10">
    <source>
        <dbReference type="ARBA" id="ARBA00023014"/>
    </source>
</evidence>
<sequence>MIKVSSIKQHMYCPMKLYLKTHVDASENKNYQLANEIKKLKIDIQDLTQKNMRKVKKEMALSEIENVLSENIDPYIKSTTKSIKSMNINLESSQINEIIDDAYFNIKITALKTKQAMTLLDKHAFEVMDMFFPNCMYSYLIKDPSLGVIGMCDKIEIIDGQYYPILLKSGKPPVKGVWNSDAIELVANAILIEEEFRNDVYVGFVDYEKIGDRRPVVMDVDLRKAYFNILREVKEIIDNKKKPNVKKSAKKCEKCEYKEICLK</sequence>
<dbReference type="Pfam" id="PF01930">
    <property type="entry name" value="Cas_Cas4"/>
    <property type="match status" value="1"/>
</dbReference>
<evidence type="ECO:0000256" key="8">
    <source>
        <dbReference type="ARBA" id="ARBA00022839"/>
    </source>
</evidence>
<keyword evidence="12 13" id="KW-0464">Manganese</keyword>
<proteinExistence type="inferred from homology"/>
<dbReference type="RefSeq" id="WP_303738974.1">
    <property type="nucleotide sequence ID" value="NZ_SUTK01000020.1"/>
</dbReference>
<comment type="cofactor">
    <cofactor evidence="13">
        <name>iron-sulfur cluster</name>
        <dbReference type="ChEBI" id="CHEBI:30408"/>
    </cofactor>
</comment>
<keyword evidence="11 13" id="KW-0051">Antiviral defense</keyword>
<dbReference type="GO" id="GO:0046872">
    <property type="term" value="F:metal ion binding"/>
    <property type="evidence" value="ECO:0007669"/>
    <property type="project" value="UniProtKB-KW"/>
</dbReference>
<keyword evidence="5 13" id="KW-0540">Nuclease</keyword>
<organism evidence="16 17">
    <name type="scientific">Methanobrevibacter thaueri</name>
    <dbReference type="NCBI Taxonomy" id="190975"/>
    <lineage>
        <taxon>Archaea</taxon>
        <taxon>Methanobacteriati</taxon>
        <taxon>Methanobacteriota</taxon>
        <taxon>Methanomada group</taxon>
        <taxon>Methanobacteria</taxon>
        <taxon>Methanobacteriales</taxon>
        <taxon>Methanobacteriaceae</taxon>
        <taxon>Methanobrevibacter</taxon>
    </lineage>
</organism>
<evidence type="ECO:0000256" key="7">
    <source>
        <dbReference type="ARBA" id="ARBA00022801"/>
    </source>
</evidence>
<dbReference type="EC" id="3.1.12.1" evidence="3 13"/>
<dbReference type="NCBIfam" id="TIGR00372">
    <property type="entry name" value="cas4"/>
    <property type="match status" value="1"/>
</dbReference>
<dbReference type="InterPro" id="IPR013343">
    <property type="entry name" value="CRISPR-assoc_prot_Cas4"/>
</dbReference>
<evidence type="ECO:0000256" key="3">
    <source>
        <dbReference type="ARBA" id="ARBA00012768"/>
    </source>
</evidence>
<protein>
    <recommendedName>
        <fullName evidence="4 13">CRISPR-associated exonuclease Cas4</fullName>
        <ecNumber evidence="3 13">3.1.12.1</ecNumber>
    </recommendedName>
</protein>
<gene>
    <name evidence="16" type="primary">cas4</name>
    <name evidence="16" type="ORF">E7Z79_05490</name>
</gene>
<evidence type="ECO:0000256" key="9">
    <source>
        <dbReference type="ARBA" id="ARBA00023004"/>
    </source>
</evidence>